<dbReference type="GO" id="GO:0005886">
    <property type="term" value="C:plasma membrane"/>
    <property type="evidence" value="ECO:0007669"/>
    <property type="project" value="TreeGrafter"/>
</dbReference>
<dbReference type="GO" id="GO:0043709">
    <property type="term" value="P:cell adhesion involved in single-species biofilm formation"/>
    <property type="evidence" value="ECO:0007669"/>
    <property type="project" value="TreeGrafter"/>
</dbReference>
<dbReference type="PROSITE" id="PS50887">
    <property type="entry name" value="GGDEF"/>
    <property type="match status" value="1"/>
</dbReference>
<dbReference type="RefSeq" id="WP_064240487.1">
    <property type="nucleotide sequence ID" value="NZ_LPUX01000050.1"/>
</dbReference>
<proteinExistence type="predicted"/>
<dbReference type="GO" id="GO:1902201">
    <property type="term" value="P:negative regulation of bacterial-type flagellum-dependent cell motility"/>
    <property type="evidence" value="ECO:0007669"/>
    <property type="project" value="TreeGrafter"/>
</dbReference>
<feature type="domain" description="GGDEF" evidence="3">
    <location>
        <begin position="206"/>
        <end position="341"/>
    </location>
</feature>
<evidence type="ECO:0000256" key="2">
    <source>
        <dbReference type="ARBA" id="ARBA00034247"/>
    </source>
</evidence>
<dbReference type="InterPro" id="IPR043128">
    <property type="entry name" value="Rev_trsase/Diguanyl_cyclase"/>
</dbReference>
<evidence type="ECO:0000259" key="3">
    <source>
        <dbReference type="PROSITE" id="PS50887"/>
    </source>
</evidence>
<sequence>MQTATANKTPTPDIAAQITHAMRMMGVAPIPRNYELYYEAYLGSNPQLSKDLATLGSRATQEELDAIGARYFSHIHHSRGIERAHTTLAAKLAELVTLLRDEQCALENYNKVLDEAYLNITSKSVASADILRHAIDILSEATADTMNQGKERVQTVVQKSVEMEAIRQELDEYKRIANTDSLTRLGNRRAFDETLAAVYNNEQLRNYTGLLVVDIDHFKKVNDSFGHPVGDKILSTVGTVIRANLRRDAFVARTGGEEFAVILNDSTQEECLQAADRIRAVLANTPFKNSKTGVNYGPITLSVGVCMATAADDPLDLYHKADIALYSAKNSGRNRTVLFEEGMRKDSGRNWLIYRR</sequence>
<comment type="caution">
    <text evidence="4">The sequence shown here is derived from an EMBL/GenBank/DDBJ whole genome shotgun (WGS) entry which is preliminary data.</text>
</comment>
<accession>A0A178Y511</accession>
<evidence type="ECO:0000256" key="1">
    <source>
        <dbReference type="ARBA" id="ARBA00012528"/>
    </source>
</evidence>
<dbReference type="AlphaFoldDB" id="A0A178Y511"/>
<evidence type="ECO:0000313" key="5">
    <source>
        <dbReference type="Proteomes" id="UP000094025"/>
    </source>
</evidence>
<dbReference type="OrthoDB" id="9812260at2"/>
<dbReference type="PANTHER" id="PTHR45138">
    <property type="entry name" value="REGULATORY COMPONENTS OF SENSORY TRANSDUCTION SYSTEM"/>
    <property type="match status" value="1"/>
</dbReference>
<dbReference type="STRING" id="1472378.AU381_15870"/>
<dbReference type="Pfam" id="PF00990">
    <property type="entry name" value="GGDEF"/>
    <property type="match status" value="1"/>
</dbReference>
<protein>
    <recommendedName>
        <fullName evidence="1">diguanylate cyclase</fullName>
        <ecNumber evidence="1">2.7.7.65</ecNumber>
    </recommendedName>
</protein>
<reference evidence="4 5" key="1">
    <citation type="journal article" date="2016" name="Int. J. Syst. Evol. Microbiol.">
        <title>Ensifer glycinis sp. nov., an novel rhizobial species associated with Glycine spp.</title>
        <authorList>
            <person name="Yan H."/>
            <person name="Yan J."/>
            <person name="Sui X.H."/>
            <person name="Wang E.T."/>
            <person name="Chen W.X."/>
            <person name="Zhang X.X."/>
            <person name="Chen W.F."/>
        </authorList>
    </citation>
    <scope>NUCLEOTIDE SEQUENCE [LARGE SCALE GENOMIC DNA]</scope>
    <source>
        <strain evidence="4 5">CCBAU 23380</strain>
    </source>
</reference>
<dbReference type="Proteomes" id="UP000094025">
    <property type="component" value="Unassembled WGS sequence"/>
</dbReference>
<dbReference type="Gene3D" id="3.30.70.270">
    <property type="match status" value="1"/>
</dbReference>
<dbReference type="InterPro" id="IPR029787">
    <property type="entry name" value="Nucleotide_cyclase"/>
</dbReference>
<comment type="catalytic activity">
    <reaction evidence="2">
        <text>2 GTP = 3',3'-c-di-GMP + 2 diphosphate</text>
        <dbReference type="Rhea" id="RHEA:24898"/>
        <dbReference type="ChEBI" id="CHEBI:33019"/>
        <dbReference type="ChEBI" id="CHEBI:37565"/>
        <dbReference type="ChEBI" id="CHEBI:58805"/>
        <dbReference type="EC" id="2.7.7.65"/>
    </reaction>
</comment>
<dbReference type="GO" id="GO:0052621">
    <property type="term" value="F:diguanylate cyclase activity"/>
    <property type="evidence" value="ECO:0007669"/>
    <property type="project" value="UniProtKB-EC"/>
</dbReference>
<organism evidence="4 5">
    <name type="scientific">Sinorhizobium glycinis</name>
    <dbReference type="NCBI Taxonomy" id="1472378"/>
    <lineage>
        <taxon>Bacteria</taxon>
        <taxon>Pseudomonadati</taxon>
        <taxon>Pseudomonadota</taxon>
        <taxon>Alphaproteobacteria</taxon>
        <taxon>Hyphomicrobiales</taxon>
        <taxon>Rhizobiaceae</taxon>
        <taxon>Sinorhizobium/Ensifer group</taxon>
        <taxon>Sinorhizobium</taxon>
    </lineage>
</organism>
<dbReference type="SUPFAM" id="SSF55073">
    <property type="entry name" value="Nucleotide cyclase"/>
    <property type="match status" value="1"/>
</dbReference>
<dbReference type="InterPro" id="IPR050469">
    <property type="entry name" value="Diguanylate_Cyclase"/>
</dbReference>
<name>A0A178Y511_9HYPH</name>
<keyword evidence="5" id="KW-1185">Reference proteome</keyword>
<evidence type="ECO:0000313" key="4">
    <source>
        <dbReference type="EMBL" id="OAP42650.1"/>
    </source>
</evidence>
<dbReference type="CDD" id="cd01949">
    <property type="entry name" value="GGDEF"/>
    <property type="match status" value="1"/>
</dbReference>
<dbReference type="InterPro" id="IPR000160">
    <property type="entry name" value="GGDEF_dom"/>
</dbReference>
<dbReference type="SMART" id="SM00267">
    <property type="entry name" value="GGDEF"/>
    <property type="match status" value="1"/>
</dbReference>
<dbReference type="EMBL" id="LPUX01000050">
    <property type="protein sequence ID" value="OAP42650.1"/>
    <property type="molecule type" value="Genomic_DNA"/>
</dbReference>
<dbReference type="EC" id="2.7.7.65" evidence="1"/>
<dbReference type="FunFam" id="3.30.70.270:FF:000001">
    <property type="entry name" value="Diguanylate cyclase domain protein"/>
    <property type="match status" value="1"/>
</dbReference>
<dbReference type="NCBIfam" id="TIGR00254">
    <property type="entry name" value="GGDEF"/>
    <property type="match status" value="1"/>
</dbReference>
<gene>
    <name evidence="4" type="ORF">AU381_15870</name>
</gene>
<dbReference type="PANTHER" id="PTHR45138:SF9">
    <property type="entry name" value="DIGUANYLATE CYCLASE DGCM-RELATED"/>
    <property type="match status" value="1"/>
</dbReference>